<proteinExistence type="predicted"/>
<dbReference type="Pfam" id="PF12796">
    <property type="entry name" value="Ank_2"/>
    <property type="match status" value="3"/>
</dbReference>
<dbReference type="InterPro" id="IPR002110">
    <property type="entry name" value="Ankyrin_rpt"/>
</dbReference>
<dbReference type="PANTHER" id="PTHR24198:SF165">
    <property type="entry name" value="ANKYRIN REPEAT-CONTAINING PROTEIN-RELATED"/>
    <property type="match status" value="1"/>
</dbReference>
<accession>A0A8B6DXK4</accession>
<keyword evidence="5" id="KW-1185">Reference proteome</keyword>
<gene>
    <name evidence="4" type="ORF">MGAL_10B018623</name>
</gene>
<dbReference type="Gene3D" id="1.25.40.20">
    <property type="entry name" value="Ankyrin repeat-containing domain"/>
    <property type="match status" value="2"/>
</dbReference>
<dbReference type="Proteomes" id="UP000596742">
    <property type="component" value="Unassembled WGS sequence"/>
</dbReference>
<dbReference type="InterPro" id="IPR036770">
    <property type="entry name" value="Ankyrin_rpt-contain_sf"/>
</dbReference>
<organism evidence="4 5">
    <name type="scientific">Mytilus galloprovincialis</name>
    <name type="common">Mediterranean mussel</name>
    <dbReference type="NCBI Taxonomy" id="29158"/>
    <lineage>
        <taxon>Eukaryota</taxon>
        <taxon>Metazoa</taxon>
        <taxon>Spiralia</taxon>
        <taxon>Lophotrochozoa</taxon>
        <taxon>Mollusca</taxon>
        <taxon>Bivalvia</taxon>
        <taxon>Autobranchia</taxon>
        <taxon>Pteriomorphia</taxon>
        <taxon>Mytilida</taxon>
        <taxon>Mytiloidea</taxon>
        <taxon>Mytilidae</taxon>
        <taxon>Mytilinae</taxon>
        <taxon>Mytilus</taxon>
    </lineage>
</organism>
<dbReference type="SUPFAM" id="SSF48403">
    <property type="entry name" value="Ankyrin repeat"/>
    <property type="match status" value="1"/>
</dbReference>
<evidence type="ECO:0000256" key="3">
    <source>
        <dbReference type="PROSITE-ProRule" id="PRU00023"/>
    </source>
</evidence>
<keyword evidence="2 3" id="KW-0040">ANK repeat</keyword>
<dbReference type="SMART" id="SM00248">
    <property type="entry name" value="ANK"/>
    <property type="match status" value="11"/>
</dbReference>
<dbReference type="AlphaFoldDB" id="A0A8B6DXK4"/>
<dbReference type="EMBL" id="UYJE01004127">
    <property type="protein sequence ID" value="VDI25168.1"/>
    <property type="molecule type" value="Genomic_DNA"/>
</dbReference>
<feature type="repeat" description="ANK" evidence="3">
    <location>
        <begin position="396"/>
        <end position="428"/>
    </location>
</feature>
<protein>
    <submittedName>
        <fullName evidence="4">Uncharacterized protein</fullName>
    </submittedName>
</protein>
<comment type="caution">
    <text evidence="4">The sequence shown here is derived from an EMBL/GenBank/DDBJ whole genome shotgun (WGS) entry which is preliminary data.</text>
</comment>
<dbReference type="OrthoDB" id="21416at2759"/>
<evidence type="ECO:0000313" key="4">
    <source>
        <dbReference type="EMBL" id="VDI25168.1"/>
    </source>
</evidence>
<evidence type="ECO:0000256" key="2">
    <source>
        <dbReference type="ARBA" id="ARBA00023043"/>
    </source>
</evidence>
<evidence type="ECO:0000256" key="1">
    <source>
        <dbReference type="ARBA" id="ARBA00022737"/>
    </source>
</evidence>
<dbReference type="PROSITE" id="PS50297">
    <property type="entry name" value="ANK_REP_REGION"/>
    <property type="match status" value="2"/>
</dbReference>
<evidence type="ECO:0000313" key="5">
    <source>
        <dbReference type="Proteomes" id="UP000596742"/>
    </source>
</evidence>
<reference evidence="4" key="1">
    <citation type="submission" date="2018-11" db="EMBL/GenBank/DDBJ databases">
        <authorList>
            <person name="Alioto T."/>
            <person name="Alioto T."/>
        </authorList>
    </citation>
    <scope>NUCLEOTIDE SEQUENCE</scope>
</reference>
<name>A0A8B6DXK4_MYTGA</name>
<keyword evidence="1" id="KW-0677">Repeat</keyword>
<dbReference type="PROSITE" id="PS50088">
    <property type="entry name" value="ANK_REPEAT"/>
    <property type="match status" value="2"/>
</dbReference>
<dbReference type="PANTHER" id="PTHR24198">
    <property type="entry name" value="ANKYRIN REPEAT AND PROTEIN KINASE DOMAIN-CONTAINING PROTEIN"/>
    <property type="match status" value="1"/>
</dbReference>
<sequence>MDETSEKTRIVEVLRLLFRSSEEEVITKLSDNLDLLDIQFGYEYLSDSPCVCMKMLEQVKHNGHIFHPEKVVEFILHRKCSHVTNQSNPRFIRQARTTFLIVSCILQKLNIIKFLKDNGVSLNQKTSSMSLTPLHAAILSKNMNIFNFLLSSGVDVNASCTPCTNKVSSLMLAVLEGAEDMVDILLDHPNINKSYINTQSKTALCCAAEINSVRLVDKLIKAGLKATNMTICKAVQTNNAELLQLVVSSRRYFVPQFQTYALHTAVKLSNKKMLKLLLDRGFHFNHGTDKLYDQESLHLAVLRSDEDMVKILLNHQIKLDNELNGYTALDWAELMDYDGIIEMIKNEYRLRCIKPEDKKDNKCIIDALFERDGINRSGVIRKLASKGFDINSHSNEGLTMLHEAVFDHDSESLKVLLELGANPDIHSTSIPIRTPLYDAVSNGNIMAARLLLDANASMDFIVKYEENVIGNDINDDDNGYIVPFEELPLERSVLCAAVCRNLTDMVWLLLSSGYNIQQEKKTSLHWMIEKSKSDNIRQWLSCNVESPQNLLICCRDYIRKLYKYDLKLFVENQCIPQHLKDKLLLKDILYRDVRSSQRFCHWKNIY</sequence>
<feature type="repeat" description="ANK" evidence="3">
    <location>
        <begin position="129"/>
        <end position="161"/>
    </location>
</feature>